<feature type="region of interest" description="Disordered" evidence="1">
    <location>
        <begin position="1"/>
        <end position="31"/>
    </location>
</feature>
<feature type="region of interest" description="Disordered" evidence="1">
    <location>
        <begin position="796"/>
        <end position="850"/>
    </location>
</feature>
<reference evidence="2 3" key="1">
    <citation type="journal article" date="2011" name="PLoS Genet.">
        <title>Finished genome of the fungal wheat pathogen Mycosphaerella graminicola reveals dispensome structure, chromosome plasticity, and stealth pathogenesis.</title>
        <authorList>
            <person name="Goodwin S.B."/>
            <person name="Ben M'barek S."/>
            <person name="Dhillon B."/>
            <person name="Wittenberg A.H.J."/>
            <person name="Crane C.F."/>
            <person name="Hane J.K."/>
            <person name="Foster A.J."/>
            <person name="Van der Lee T.A.J."/>
            <person name="Grimwood J."/>
            <person name="Aerts A."/>
            <person name="Antoniw J."/>
            <person name="Bailey A."/>
            <person name="Bluhm B."/>
            <person name="Bowler J."/>
            <person name="Bristow J."/>
            <person name="van der Burgt A."/>
            <person name="Canto-Canche B."/>
            <person name="Churchill A.C.L."/>
            <person name="Conde-Ferraez L."/>
            <person name="Cools H.J."/>
            <person name="Coutinho P.M."/>
            <person name="Csukai M."/>
            <person name="Dehal P."/>
            <person name="De Wit P."/>
            <person name="Donzelli B."/>
            <person name="van de Geest H.C."/>
            <person name="van Ham R.C.H.J."/>
            <person name="Hammond-Kosack K.E."/>
            <person name="Henrissat B."/>
            <person name="Kilian A."/>
            <person name="Kobayashi A.K."/>
            <person name="Koopmann E."/>
            <person name="Kourmpetis Y."/>
            <person name="Kuzniar A."/>
            <person name="Lindquist E."/>
            <person name="Lombard V."/>
            <person name="Maliepaard C."/>
            <person name="Martins N."/>
            <person name="Mehrabi R."/>
            <person name="Nap J.P.H."/>
            <person name="Ponomarenko A."/>
            <person name="Rudd J.J."/>
            <person name="Salamov A."/>
            <person name="Schmutz J."/>
            <person name="Schouten H.J."/>
            <person name="Shapiro H."/>
            <person name="Stergiopoulos I."/>
            <person name="Torriani S.F.F."/>
            <person name="Tu H."/>
            <person name="de Vries R.P."/>
            <person name="Waalwijk C."/>
            <person name="Ware S.B."/>
            <person name="Wiebenga A."/>
            <person name="Zwiers L.-H."/>
            <person name="Oliver R.P."/>
            <person name="Grigoriev I.V."/>
            <person name="Kema G.H.J."/>
        </authorList>
    </citation>
    <scope>NUCLEOTIDE SEQUENCE [LARGE SCALE GENOMIC DNA]</scope>
    <source>
        <strain evidence="3">CBS 115943 / IPO323</strain>
    </source>
</reference>
<dbReference type="KEGG" id="ztr:MYCGRDRAFT_96825"/>
<dbReference type="RefSeq" id="XP_003848516.1">
    <property type="nucleotide sequence ID" value="XM_003848468.1"/>
</dbReference>
<dbReference type="eggNOG" id="ENOG502SI52">
    <property type="taxonomic scope" value="Eukaryota"/>
</dbReference>
<dbReference type="OrthoDB" id="3922633at2759"/>
<accession>F9XM86</accession>
<feature type="compositionally biased region" description="Polar residues" evidence="1">
    <location>
        <begin position="158"/>
        <end position="181"/>
    </location>
</feature>
<feature type="compositionally biased region" description="Polar residues" evidence="1">
    <location>
        <begin position="8"/>
        <end position="27"/>
    </location>
</feature>
<dbReference type="EMBL" id="CM001206">
    <property type="protein sequence ID" value="EGP83492.1"/>
    <property type="molecule type" value="Genomic_DNA"/>
</dbReference>
<dbReference type="Proteomes" id="UP000008062">
    <property type="component" value="Chromosome 11"/>
</dbReference>
<dbReference type="InParanoid" id="F9XM86"/>
<evidence type="ECO:0000313" key="2">
    <source>
        <dbReference type="EMBL" id="EGP83492.1"/>
    </source>
</evidence>
<feature type="region of interest" description="Disordered" evidence="1">
    <location>
        <begin position="66"/>
        <end position="252"/>
    </location>
</feature>
<protein>
    <submittedName>
        <fullName evidence="2">Uncharacterized protein</fullName>
    </submittedName>
</protein>
<feature type="compositionally biased region" description="Polar residues" evidence="1">
    <location>
        <begin position="601"/>
        <end position="614"/>
    </location>
</feature>
<feature type="region of interest" description="Disordered" evidence="1">
    <location>
        <begin position="595"/>
        <end position="615"/>
    </location>
</feature>
<dbReference type="OMA" id="EQSFKSC"/>
<name>F9XM86_ZYMTI</name>
<feature type="compositionally biased region" description="Low complexity" evidence="1">
    <location>
        <begin position="403"/>
        <end position="420"/>
    </location>
</feature>
<feature type="compositionally biased region" description="Low complexity" evidence="1">
    <location>
        <begin position="1495"/>
        <end position="1504"/>
    </location>
</feature>
<feature type="region of interest" description="Disordered" evidence="1">
    <location>
        <begin position="1583"/>
        <end position="1614"/>
    </location>
</feature>
<feature type="compositionally biased region" description="Polar residues" evidence="1">
    <location>
        <begin position="719"/>
        <end position="731"/>
    </location>
</feature>
<gene>
    <name evidence="2" type="ORF">MYCGRDRAFT_96825</name>
</gene>
<feature type="compositionally biased region" description="Polar residues" evidence="1">
    <location>
        <begin position="838"/>
        <end position="849"/>
    </location>
</feature>
<feature type="region of interest" description="Disordered" evidence="1">
    <location>
        <begin position="393"/>
        <end position="430"/>
    </location>
</feature>
<feature type="compositionally biased region" description="Pro residues" evidence="1">
    <location>
        <begin position="326"/>
        <end position="335"/>
    </location>
</feature>
<feature type="compositionally biased region" description="Low complexity" evidence="1">
    <location>
        <begin position="238"/>
        <end position="247"/>
    </location>
</feature>
<evidence type="ECO:0000313" key="3">
    <source>
        <dbReference type="Proteomes" id="UP000008062"/>
    </source>
</evidence>
<feature type="compositionally biased region" description="Polar residues" evidence="1">
    <location>
        <begin position="93"/>
        <end position="114"/>
    </location>
</feature>
<evidence type="ECO:0000256" key="1">
    <source>
        <dbReference type="SAM" id="MobiDB-lite"/>
    </source>
</evidence>
<feature type="region of interest" description="Disordered" evidence="1">
    <location>
        <begin position="316"/>
        <end position="335"/>
    </location>
</feature>
<feature type="compositionally biased region" description="Basic residues" evidence="1">
    <location>
        <begin position="72"/>
        <end position="81"/>
    </location>
</feature>
<dbReference type="GeneID" id="13396472"/>
<keyword evidence="3" id="KW-1185">Reference proteome</keyword>
<feature type="compositionally biased region" description="Low complexity" evidence="1">
    <location>
        <begin position="1511"/>
        <end position="1526"/>
    </location>
</feature>
<feature type="region of interest" description="Disordered" evidence="1">
    <location>
        <begin position="719"/>
        <end position="766"/>
    </location>
</feature>
<organism evidence="2 3">
    <name type="scientific">Zymoseptoria tritici (strain CBS 115943 / IPO323)</name>
    <name type="common">Speckled leaf blotch fungus</name>
    <name type="synonym">Septoria tritici</name>
    <dbReference type="NCBI Taxonomy" id="336722"/>
    <lineage>
        <taxon>Eukaryota</taxon>
        <taxon>Fungi</taxon>
        <taxon>Dikarya</taxon>
        <taxon>Ascomycota</taxon>
        <taxon>Pezizomycotina</taxon>
        <taxon>Dothideomycetes</taxon>
        <taxon>Dothideomycetidae</taxon>
        <taxon>Mycosphaerellales</taxon>
        <taxon>Mycosphaerellaceae</taxon>
        <taxon>Zymoseptoria</taxon>
    </lineage>
</organism>
<proteinExistence type="predicted"/>
<feature type="compositionally biased region" description="Polar residues" evidence="1">
    <location>
        <begin position="1594"/>
        <end position="1605"/>
    </location>
</feature>
<sequence>MPFADTVSIVSGRNSRASNVSGATGASRSHRAPLAVNDTMANAGVLSMLKTTGDIGALSFNTSRLPSVPRATHAKRGHRTRSSINGPHHNPGVPSNHSYAPSQTSRVSSQWDASSTHRRGSLTSMQSMPPSLPPAHLSGKPSLGTMPPTPDNPRDSRSYSMTSAPSGQPLSRQRSASSLKSQGHEPLGHRMPPGPVPPMPENRGPFVYPTRLKRPGYRSPSPALSDTYAGHAPPPGAYPIGRGTGVPRGPPPQAVYNGYNTGYPMEYVQDPRHLNVRPPPRTANSSPGNMGFMPNQFDYRQGAPRPMPPMPMPHQMPQPSMYAPQQPLPRNHPAPPFSSYGAQYPTRMAYMPHPHMQYQGPRAPPPPANPNIAPMAHHMFHNAARMARNVPYRTDTPMTAGDSPPSSDPQSSSSAPTSSNPPTPKDHTTIRVGVDPAFIDPALMDLPDSSSEPVLPAKYFEYADGPLEDHDMEVPHSSVPQTGFVQRVKAMLESKAINDAAVAQTESDEKTHQQQMIMREQYMQEYANEHEQEEVSDLVEFHELAANETPRFTIIEEFEAPVELPASPVKVPELDAIETTVALSTQRITREMIRAELGPSSPDNTSQQVKNQDGSTDRMVMEIELRTPHPSHQVETRAEDLDNQIDTDAVNLHLQSHTPNDTAPENATTTTTATIEASIPTGMDYALRFTAPIDTTIISTDETQSGNPFALDADTITFQQQQSKDGTTQPESHQELQDPDSPEQVRGTRERAQAISSGPISPLRSDDIVKRSSAVSPLHTQTLGIDGTLHMASLSGMTSSEEQTDSDLYAEDTMPPPTPRTPKTYSKSVQLHPRSHIESASTGTNTNRYSLPGDMSTIGDMTGCSASDMVTDVAVRFSLPGTTITIGKPHIVDISAGSTPDKPKFDFGLPQQTPQRALEKTARRTSSVTFADEVAPLNIFKKSEPLRPLSNIKETSAFPKTKSIIRKQSPRADYTMDSGNGSRESTTDLRYSAMNQLNGITKGFESTYLPGLKEESVEDMSISDRKRSSDLGQFPLPARIAAVKAMQERRLQESADKSKARRQARQHNRSIAETRDLPSLNFSRMDLIDKLNEALEVRPAKSLETIRRRDFSGIHCPSPQRPLSTEPLRDRYTSFFNKPEDFSFFDDSNDSNDEDEDHLQPTADNALVPTVQIQEQTEIEEVEREKERPLSPEDFLSVATQVNRLSIPSVNGLSERLSELIPGLKNLQNLQLDGLLASEYDESTRGNELSRRPDTAFSNRTSAGFRTLAERAEEIVKNGTHDSIVAAIRALSLNKELPALPASTSVDQLAGTASPETQQAYLSGSVSAPVDLCSPVRPMSALLRHKAPTTEDEVRQLLPIEMNPIARNARRSMVLSQPSSRPWNLDENYPWSGNKVEIDLSVPDQAHTRESFTSELQRQRGTKSLDLTGPKDTTDTRGIDIGSIYDTRLDSSASLTAEQLTGVSSPPQHARKHSKRSIIGSISKKFGLSRAAGSNTANNTTTITDLEDTTTKSTLSPRSPIPGRISSADHPSHRAGDRYPTSALTPPANFNLDEVRSFFSDNSSERERTASFRKRLTYFKSHASYNREHGTKSKAGTRSGTANRNRSLDHDGAVGVGSSTLYDAGSMVSRTPHAGGGVTSSANHYEGVVGMSKTEFHLKRFGEKLRLFFAKSGELVRGWSVKDGIGRRGVRGGQQVEGEDDHREWLADSLYSVLLYLLNGAHPDSRNLSTSKPDLQTHELPLLRVKSPHLILYLNNKTAKMGFPATSNHPTNEQEHRSSIWTGPTETECAEKYRDITNLETIVFTAVMILFLLEEWQPSRKYLQVMPPWVHLVVWLVSVGVAVWHAVFEFWAGFCDPDIVMAALKVDLSYVLKIGGSFVSFWHLVEEVEWVRPLPPGRRWYRRRLRWTKDPEPLQSFWRKKKAD</sequence>
<feature type="region of interest" description="Disordered" evidence="1">
    <location>
        <begin position="1490"/>
        <end position="1547"/>
    </location>
</feature>
<feature type="region of interest" description="Disordered" evidence="1">
    <location>
        <begin position="1410"/>
        <end position="1439"/>
    </location>
</feature>
<dbReference type="HOGENOM" id="CLU_001330_0_0_1"/>
<feature type="region of interest" description="Disordered" evidence="1">
    <location>
        <begin position="1459"/>
        <end position="1478"/>
    </location>
</feature>